<evidence type="ECO:0000313" key="2">
    <source>
        <dbReference type="EMBL" id="PJA45379.1"/>
    </source>
</evidence>
<feature type="transmembrane region" description="Helical" evidence="1">
    <location>
        <begin position="7"/>
        <end position="29"/>
    </location>
</feature>
<evidence type="ECO:0000313" key="3">
    <source>
        <dbReference type="Proteomes" id="UP000229385"/>
    </source>
</evidence>
<name>A0A2M7XBZ8_9BACT</name>
<keyword evidence="1" id="KW-0812">Transmembrane</keyword>
<accession>A0A2M7XBZ8</accession>
<protein>
    <submittedName>
        <fullName evidence="2">Uncharacterized protein</fullName>
    </submittedName>
</protein>
<dbReference type="EMBL" id="PFWU01000042">
    <property type="protein sequence ID" value="PJA45379.1"/>
    <property type="molecule type" value="Genomic_DNA"/>
</dbReference>
<gene>
    <name evidence="2" type="ORF">CO174_03590</name>
</gene>
<reference evidence="3" key="1">
    <citation type="submission" date="2017-09" db="EMBL/GenBank/DDBJ databases">
        <title>Depth-based differentiation of microbial function through sediment-hosted aquifers and enrichment of novel symbionts in the deep terrestrial subsurface.</title>
        <authorList>
            <person name="Probst A.J."/>
            <person name="Ladd B."/>
            <person name="Jarett J.K."/>
            <person name="Geller-Mcgrath D.E."/>
            <person name="Sieber C.M.K."/>
            <person name="Emerson J.B."/>
            <person name="Anantharaman K."/>
            <person name="Thomas B.C."/>
            <person name="Malmstrom R."/>
            <person name="Stieglmeier M."/>
            <person name="Klingl A."/>
            <person name="Woyke T."/>
            <person name="Ryan C.M."/>
            <person name="Banfield J.F."/>
        </authorList>
    </citation>
    <scope>NUCLEOTIDE SEQUENCE [LARGE SCALE GENOMIC DNA]</scope>
</reference>
<evidence type="ECO:0000256" key="1">
    <source>
        <dbReference type="SAM" id="Phobius"/>
    </source>
</evidence>
<comment type="caution">
    <text evidence="2">The sequence shown here is derived from an EMBL/GenBank/DDBJ whole genome shotgun (WGS) entry which is preliminary data.</text>
</comment>
<dbReference type="Proteomes" id="UP000229385">
    <property type="component" value="Unassembled WGS sequence"/>
</dbReference>
<keyword evidence="1" id="KW-0472">Membrane</keyword>
<organism evidence="2 3">
    <name type="scientific">Candidatus Uhrbacteria bacterium CG_4_9_14_3_um_filter_50_9</name>
    <dbReference type="NCBI Taxonomy" id="1975035"/>
    <lineage>
        <taxon>Bacteria</taxon>
        <taxon>Candidatus Uhriibacteriota</taxon>
    </lineage>
</organism>
<sequence>MIYITRLIQLLIMLTPVIVFSWLLTQWLVPSGVFAVAYEMGDSSPFIDELKPSERVDDPTEVNGEGVQAIVADPAFFFLHPHREFERIDLEVWFQNEDLPLVEIGALTALEPETYTMRPLHNKTIDDSSWDRMDEDGYVLLQREPVYSSVAAFLADPPDRTEVATYRTDLETPYRMNGYTPSTYVQTIDVSLRGHHEAKTYIKNETLSFTFDYMDMNRDEGEDVVSVLVFNEAGQPVAEARASDDGNTTDDAVPSGLKRLELEVPGLPEGVYKLVLNAPRDIFFRKIYTTQQKLVFLNTVYLGDEVAYHEPAEGGRFWTNGEYLRFQTRHAEGIQTVTIGDDVLLIEEPYEWYAAVNTQGVVEVDVPLGDVEIFLGGKIAFNQSQYFNPDTATLSAYTPLEELGVNYVFAEYTSPRQEGDWLVGLVSFASQELFAEEDGTWKISFSTPFVEERNAHVLIHQLNTWFYREQSDWADVSQLFTGEEL</sequence>
<proteinExistence type="predicted"/>
<keyword evidence="1" id="KW-1133">Transmembrane helix</keyword>
<dbReference type="AlphaFoldDB" id="A0A2M7XBZ8"/>